<accession>A0A7J8DGI8</accession>
<keyword evidence="6" id="KW-0539">Nucleus</keyword>
<dbReference type="PROSITE" id="PS00028">
    <property type="entry name" value="ZINC_FINGER_C2H2_1"/>
    <property type="match status" value="1"/>
</dbReference>
<gene>
    <name evidence="9" type="ORF">HJG63_003452</name>
</gene>
<evidence type="ECO:0000259" key="8">
    <source>
        <dbReference type="PROSITE" id="PS50157"/>
    </source>
</evidence>
<dbReference type="Gene3D" id="3.30.160.60">
    <property type="entry name" value="Classic Zinc Finger"/>
    <property type="match status" value="1"/>
</dbReference>
<dbReference type="GO" id="GO:0005634">
    <property type="term" value="C:nucleus"/>
    <property type="evidence" value="ECO:0007669"/>
    <property type="project" value="UniProtKB-SubCell"/>
</dbReference>
<keyword evidence="3" id="KW-0677">Repeat</keyword>
<reference evidence="9 10" key="1">
    <citation type="journal article" date="2020" name="Nature">
        <title>Six reference-quality genomes reveal evolution of bat adaptations.</title>
        <authorList>
            <person name="Jebb D."/>
            <person name="Huang Z."/>
            <person name="Pippel M."/>
            <person name="Hughes G.M."/>
            <person name="Lavrichenko K."/>
            <person name="Devanna P."/>
            <person name="Winkler S."/>
            <person name="Jermiin L.S."/>
            <person name="Skirmuntt E.C."/>
            <person name="Katzourakis A."/>
            <person name="Burkitt-Gray L."/>
            <person name="Ray D.A."/>
            <person name="Sullivan K.A.M."/>
            <person name="Roscito J.G."/>
            <person name="Kirilenko B.M."/>
            <person name="Davalos L.M."/>
            <person name="Corthals A.P."/>
            <person name="Power M.L."/>
            <person name="Jones G."/>
            <person name="Ransome R.D."/>
            <person name="Dechmann D.K.N."/>
            <person name="Locatelli A.G."/>
            <person name="Puechmaille S.J."/>
            <person name="Fedrigo O."/>
            <person name="Jarvis E.D."/>
            <person name="Hiller M."/>
            <person name="Vernes S.C."/>
            <person name="Myers E.W."/>
            <person name="Teeling E.C."/>
        </authorList>
    </citation>
    <scope>NUCLEOTIDE SEQUENCE [LARGE SCALE GENOMIC DNA]</scope>
    <source>
        <strain evidence="9">MRouAeg1</strain>
        <tissue evidence="9">Muscle</tissue>
    </source>
</reference>
<proteinExistence type="predicted"/>
<keyword evidence="4 7" id="KW-0863">Zinc-finger</keyword>
<sequence length="69" mass="7913">MTAHARTHTGEKPFTCHFCSRSFRQKQLLNIHVKKCHDANFTPTVHVCPKCAKGFSRWKSIESGPRTET</sequence>
<dbReference type="Proteomes" id="UP000593571">
    <property type="component" value="Unassembled WGS sequence"/>
</dbReference>
<organism evidence="9 10">
    <name type="scientific">Rousettus aegyptiacus</name>
    <name type="common">Egyptian fruit bat</name>
    <name type="synonym">Pteropus aegyptiacus</name>
    <dbReference type="NCBI Taxonomy" id="9407"/>
    <lineage>
        <taxon>Eukaryota</taxon>
        <taxon>Metazoa</taxon>
        <taxon>Chordata</taxon>
        <taxon>Craniata</taxon>
        <taxon>Vertebrata</taxon>
        <taxon>Euteleostomi</taxon>
        <taxon>Mammalia</taxon>
        <taxon>Eutheria</taxon>
        <taxon>Laurasiatheria</taxon>
        <taxon>Chiroptera</taxon>
        <taxon>Yinpterochiroptera</taxon>
        <taxon>Pteropodoidea</taxon>
        <taxon>Pteropodidae</taxon>
        <taxon>Rousettinae</taxon>
        <taxon>Rousettus</taxon>
    </lineage>
</organism>
<dbReference type="GO" id="GO:0010468">
    <property type="term" value="P:regulation of gene expression"/>
    <property type="evidence" value="ECO:0007669"/>
    <property type="project" value="TreeGrafter"/>
</dbReference>
<keyword evidence="5" id="KW-0862">Zinc</keyword>
<feature type="domain" description="C2H2-type" evidence="8">
    <location>
        <begin position="14"/>
        <end position="42"/>
    </location>
</feature>
<dbReference type="PANTHER" id="PTHR16515:SF49">
    <property type="entry name" value="GASTRULA ZINC FINGER PROTEIN XLCGF49.1-LIKE-RELATED"/>
    <property type="match status" value="1"/>
</dbReference>
<dbReference type="AlphaFoldDB" id="A0A7J8DGI8"/>
<dbReference type="PROSITE" id="PS50157">
    <property type="entry name" value="ZINC_FINGER_C2H2_2"/>
    <property type="match status" value="1"/>
</dbReference>
<evidence type="ECO:0000256" key="5">
    <source>
        <dbReference type="ARBA" id="ARBA00022833"/>
    </source>
</evidence>
<evidence type="ECO:0000256" key="1">
    <source>
        <dbReference type="ARBA" id="ARBA00004123"/>
    </source>
</evidence>
<evidence type="ECO:0000256" key="3">
    <source>
        <dbReference type="ARBA" id="ARBA00022737"/>
    </source>
</evidence>
<dbReference type="GO" id="GO:0008270">
    <property type="term" value="F:zinc ion binding"/>
    <property type="evidence" value="ECO:0007669"/>
    <property type="project" value="UniProtKB-KW"/>
</dbReference>
<dbReference type="InterPro" id="IPR050331">
    <property type="entry name" value="Zinc_finger"/>
</dbReference>
<keyword evidence="2" id="KW-0479">Metal-binding</keyword>
<name>A0A7J8DGI8_ROUAE</name>
<dbReference type="InterPro" id="IPR036236">
    <property type="entry name" value="Znf_C2H2_sf"/>
</dbReference>
<evidence type="ECO:0000256" key="7">
    <source>
        <dbReference type="PROSITE-ProRule" id="PRU00042"/>
    </source>
</evidence>
<dbReference type="PANTHER" id="PTHR16515">
    <property type="entry name" value="PR DOMAIN ZINC FINGER PROTEIN"/>
    <property type="match status" value="1"/>
</dbReference>
<dbReference type="EMBL" id="JACASE010000012">
    <property type="protein sequence ID" value="KAF6422052.1"/>
    <property type="molecule type" value="Genomic_DNA"/>
</dbReference>
<evidence type="ECO:0000313" key="10">
    <source>
        <dbReference type="Proteomes" id="UP000593571"/>
    </source>
</evidence>
<evidence type="ECO:0000256" key="6">
    <source>
        <dbReference type="ARBA" id="ARBA00023242"/>
    </source>
</evidence>
<dbReference type="InterPro" id="IPR013087">
    <property type="entry name" value="Znf_C2H2_type"/>
</dbReference>
<keyword evidence="10" id="KW-1185">Reference proteome</keyword>
<evidence type="ECO:0000256" key="2">
    <source>
        <dbReference type="ARBA" id="ARBA00022723"/>
    </source>
</evidence>
<dbReference type="SUPFAM" id="SSF57667">
    <property type="entry name" value="beta-beta-alpha zinc fingers"/>
    <property type="match status" value="1"/>
</dbReference>
<evidence type="ECO:0000313" key="9">
    <source>
        <dbReference type="EMBL" id="KAF6422052.1"/>
    </source>
</evidence>
<evidence type="ECO:0000256" key="4">
    <source>
        <dbReference type="ARBA" id="ARBA00022771"/>
    </source>
</evidence>
<protein>
    <submittedName>
        <fullName evidence="9">CCCTC-binding factor like</fullName>
    </submittedName>
</protein>
<comment type="subcellular location">
    <subcellularLocation>
        <location evidence="1">Nucleus</location>
    </subcellularLocation>
</comment>
<comment type="caution">
    <text evidence="9">The sequence shown here is derived from an EMBL/GenBank/DDBJ whole genome shotgun (WGS) entry which is preliminary data.</text>
</comment>
<dbReference type="FunFam" id="3.30.160.60:FF:000420">
    <property type="entry name" value="Putative transcriptional repressor ctcf"/>
    <property type="match status" value="1"/>
</dbReference>